<dbReference type="InterPro" id="IPR050445">
    <property type="entry name" value="Bact_polysacc_biosynth/exp"/>
</dbReference>
<keyword evidence="2" id="KW-0812">Transmembrane</keyword>
<reference evidence="3 4" key="1">
    <citation type="submission" date="2019-02" db="EMBL/GenBank/DDBJ databases">
        <title>Deep-cultivation of Planctomycetes and their phenomic and genomic characterization uncovers novel biology.</title>
        <authorList>
            <person name="Wiegand S."/>
            <person name="Jogler M."/>
            <person name="Boedeker C."/>
            <person name="Pinto D."/>
            <person name="Vollmers J."/>
            <person name="Rivas-Marin E."/>
            <person name="Kohn T."/>
            <person name="Peeters S.H."/>
            <person name="Heuer A."/>
            <person name="Rast P."/>
            <person name="Oberbeckmann S."/>
            <person name="Bunk B."/>
            <person name="Jeske O."/>
            <person name="Meyerdierks A."/>
            <person name="Storesund J.E."/>
            <person name="Kallscheuer N."/>
            <person name="Luecker S."/>
            <person name="Lage O.M."/>
            <person name="Pohl T."/>
            <person name="Merkel B.J."/>
            <person name="Hornburger P."/>
            <person name="Mueller R.-W."/>
            <person name="Bruemmer F."/>
            <person name="Labrenz M."/>
            <person name="Spormann A.M."/>
            <person name="Op Den Camp H."/>
            <person name="Overmann J."/>
            <person name="Amann R."/>
            <person name="Jetten M.S.M."/>
            <person name="Mascher T."/>
            <person name="Medema M.H."/>
            <person name="Devos D.P."/>
            <person name="Kaster A.-K."/>
            <person name="Ovreas L."/>
            <person name="Rohde M."/>
            <person name="Galperin M.Y."/>
            <person name="Jogler C."/>
        </authorList>
    </citation>
    <scope>NUCLEOTIDE SEQUENCE [LARGE SCALE GENOMIC DNA]</scope>
    <source>
        <strain evidence="3 4">Poly51</strain>
    </source>
</reference>
<dbReference type="RefSeq" id="WP_146458276.1">
    <property type="nucleotide sequence ID" value="NZ_SJPW01000003.1"/>
</dbReference>
<keyword evidence="4" id="KW-1185">Reference proteome</keyword>
<gene>
    <name evidence="3" type="ORF">Poly51_27960</name>
</gene>
<keyword evidence="2" id="KW-1133">Transmembrane helix</keyword>
<dbReference type="EMBL" id="SJPW01000003">
    <property type="protein sequence ID" value="TWU56878.1"/>
    <property type="molecule type" value="Genomic_DNA"/>
</dbReference>
<sequence length="702" mass="76713">MTRIITTSKPSASIVDSVSQRELSNAAFRLAPSTSGSFKTPEVRMMNLAKITLPWLVLAAMISAPVAYFWAKRNTISTHTVQSRLIYNKTYLGSPLYEGPGIYTLLSEFQSKEAIEEVIAKRGLTASPSYISRQIESDVSRGDGSISVSLTWGDPEEAAAIANDLVEVGIRRARLIRDAGLEQHIVGLSRAIENIHLPEVNRLKEEYAELNRKLEVPDVRVAYDEWKDKLQVLEKELRSEQAVLQAAEEQVSRLESGVALVNTSLDSSAAGYKPKGLSPAAVVNRIAALEKDINEQREFVVLESKLESKESELARIAPLVGRGLVSQSRYNALASEVDQLRLQVRGDGSMVDLEQELERLNRQMDSFGDDPMASVETSREATRLKTELDTDVATSRILIEHLESSIGYLEPRLANLESSMEAAREIQRKLAASQTGLDQSISLSEAMETLKHGDAHSFRVVQPASPTLESESSNFKKLFASTFLICMIGLSAPVMGLGFRQVMPKPAETLADRMEIAEIGNLGRGDMKAQRPGKSLAKVTDAMRLTAVHLQYLTGAMTTRLVHVVGLSGRAATVGVVRKLGLSVAELGEDVTVVIVGGQPKAEGEIVEIEVNEEYPDNYQVVLIHESRAEEILSHLQNEVHCEGLILVTGLSCKERPEIELLSLKSNSVVLSAPAGGRITRAADAVVGGLRRFNFPILGVIS</sequence>
<comment type="caution">
    <text evidence="3">The sequence shown here is derived from an EMBL/GenBank/DDBJ whole genome shotgun (WGS) entry which is preliminary data.</text>
</comment>
<organism evidence="3 4">
    <name type="scientific">Rubripirellula tenax</name>
    <dbReference type="NCBI Taxonomy" id="2528015"/>
    <lineage>
        <taxon>Bacteria</taxon>
        <taxon>Pseudomonadati</taxon>
        <taxon>Planctomycetota</taxon>
        <taxon>Planctomycetia</taxon>
        <taxon>Pirellulales</taxon>
        <taxon>Pirellulaceae</taxon>
        <taxon>Rubripirellula</taxon>
    </lineage>
</organism>
<dbReference type="PANTHER" id="PTHR32309">
    <property type="entry name" value="TYROSINE-PROTEIN KINASE"/>
    <property type="match status" value="1"/>
</dbReference>
<evidence type="ECO:0000313" key="4">
    <source>
        <dbReference type="Proteomes" id="UP000318288"/>
    </source>
</evidence>
<dbReference type="Proteomes" id="UP000318288">
    <property type="component" value="Unassembled WGS sequence"/>
</dbReference>
<proteinExistence type="predicted"/>
<accession>A0A5C6F685</accession>
<feature type="coiled-coil region" evidence="1">
    <location>
        <begin position="223"/>
        <end position="257"/>
    </location>
</feature>
<evidence type="ECO:0000256" key="1">
    <source>
        <dbReference type="SAM" id="Coils"/>
    </source>
</evidence>
<dbReference type="AlphaFoldDB" id="A0A5C6F685"/>
<dbReference type="GO" id="GO:0005886">
    <property type="term" value="C:plasma membrane"/>
    <property type="evidence" value="ECO:0007669"/>
    <property type="project" value="TreeGrafter"/>
</dbReference>
<feature type="transmembrane region" description="Helical" evidence="2">
    <location>
        <begin position="53"/>
        <end position="71"/>
    </location>
</feature>
<keyword evidence="1" id="KW-0175">Coiled coil</keyword>
<protein>
    <submittedName>
        <fullName evidence="3">Uncharacterized protein</fullName>
    </submittedName>
</protein>
<keyword evidence="2" id="KW-0472">Membrane</keyword>
<dbReference type="GO" id="GO:0004713">
    <property type="term" value="F:protein tyrosine kinase activity"/>
    <property type="evidence" value="ECO:0007669"/>
    <property type="project" value="TreeGrafter"/>
</dbReference>
<name>A0A5C6F685_9BACT</name>
<dbReference type="PANTHER" id="PTHR32309:SF13">
    <property type="entry name" value="FERRIC ENTEROBACTIN TRANSPORT PROTEIN FEPE"/>
    <property type="match status" value="1"/>
</dbReference>
<evidence type="ECO:0000313" key="3">
    <source>
        <dbReference type="EMBL" id="TWU56878.1"/>
    </source>
</evidence>
<evidence type="ECO:0000256" key="2">
    <source>
        <dbReference type="SAM" id="Phobius"/>
    </source>
</evidence>
<dbReference type="OrthoDB" id="227333at2"/>